<evidence type="ECO:0000313" key="2">
    <source>
        <dbReference type="WBParaSite" id="JU765_v2.g18192.t1"/>
    </source>
</evidence>
<reference evidence="2" key="1">
    <citation type="submission" date="2022-11" db="UniProtKB">
        <authorList>
            <consortium name="WormBaseParasite"/>
        </authorList>
    </citation>
    <scope>IDENTIFICATION</scope>
</reference>
<proteinExistence type="predicted"/>
<accession>A0AC34QP48</accession>
<organism evidence="1 2">
    <name type="scientific">Panagrolaimus sp. JU765</name>
    <dbReference type="NCBI Taxonomy" id="591449"/>
    <lineage>
        <taxon>Eukaryota</taxon>
        <taxon>Metazoa</taxon>
        <taxon>Ecdysozoa</taxon>
        <taxon>Nematoda</taxon>
        <taxon>Chromadorea</taxon>
        <taxon>Rhabditida</taxon>
        <taxon>Tylenchina</taxon>
        <taxon>Panagrolaimomorpha</taxon>
        <taxon>Panagrolaimoidea</taxon>
        <taxon>Panagrolaimidae</taxon>
        <taxon>Panagrolaimus</taxon>
    </lineage>
</organism>
<dbReference type="WBParaSite" id="JU765_v2.g18192.t1">
    <property type="protein sequence ID" value="JU765_v2.g18192.t1"/>
    <property type="gene ID" value="JU765_v2.g18192"/>
</dbReference>
<protein>
    <submittedName>
        <fullName evidence="2">Uncharacterized protein</fullName>
    </submittedName>
</protein>
<name>A0AC34QP48_9BILA</name>
<sequence length="586" mass="66040">MVSLCAKVAWLTVVVIVLLIGIFLLTAFPLAVFPSLVKSQLKLENDGNGQPTTITWYWSHLPADAIYNFYMWNITNVESSWFYGEKIVVNDVGPYAWKEWETKEPTYSNDEETAYFTNDKAFDYNQTLSCEICSFEDEVWMPNLALMTTATLMAGTKNLTGTQRLLTSFGTLLLGSYPFIRVKMREALFYSYSDPLISLINSPAYKILEKLTGKPVFGFEVPQIQSIGYFPLYNHTADENYVVSTGKSDYKEVGIIKTWANSSSLGWWHSDSTNDVSGASDGTYWGGYLKKENNLKNFQSYFCRHMEMQYDGAGTVDGISTWAYKFADDTFDTSLAKNSGYAVENPLNLTFFPKYQKNQGLNNWNNSPFPPGMVEQRCFPGKSQRLPFLAMLSLPHFYGADQEVFETVGGLAPNPAKHNMGVFKIQPTVGSTVSAEFRIQFRKSQRLPFLAMLSLPHFYGADQEVFETVGGLAPNPAKHNMGVFKIQPTVGSTVSAEFRIQFSVATINEPDVISLSTMKNTIVPCFWTDVHINLKNYAKKYVRFNTKIVPTIALVLGIVLTVIFAMLAVAIIYLIARGKKTRRFKY</sequence>
<evidence type="ECO:0000313" key="1">
    <source>
        <dbReference type="Proteomes" id="UP000887576"/>
    </source>
</evidence>
<dbReference type="Proteomes" id="UP000887576">
    <property type="component" value="Unplaced"/>
</dbReference>